<accession>A0A494GA76</accession>
<feature type="transmembrane region" description="Helical" evidence="1">
    <location>
        <begin position="133"/>
        <end position="152"/>
    </location>
</feature>
<organism evidence="3">
    <name type="scientific">Solanum lycopersicum</name>
    <name type="common">Tomato</name>
    <name type="synonym">Lycopersicon esculentum</name>
    <dbReference type="NCBI Taxonomy" id="4081"/>
    <lineage>
        <taxon>Eukaryota</taxon>
        <taxon>Viridiplantae</taxon>
        <taxon>Streptophyta</taxon>
        <taxon>Embryophyta</taxon>
        <taxon>Tracheophyta</taxon>
        <taxon>Spermatophyta</taxon>
        <taxon>Magnoliopsida</taxon>
        <taxon>eudicotyledons</taxon>
        <taxon>Gunneridae</taxon>
        <taxon>Pentapetalae</taxon>
        <taxon>asterids</taxon>
        <taxon>lamiids</taxon>
        <taxon>Solanales</taxon>
        <taxon>Solanaceae</taxon>
        <taxon>Solanoideae</taxon>
        <taxon>Solaneae</taxon>
        <taxon>Solanum</taxon>
        <taxon>Solanum subgen. Lycopersicon</taxon>
    </lineage>
</organism>
<dbReference type="InterPro" id="IPR036397">
    <property type="entry name" value="RNaseH_sf"/>
</dbReference>
<dbReference type="InParanoid" id="A0A494GA76"/>
<dbReference type="InterPro" id="IPR012337">
    <property type="entry name" value="RNaseH-like_sf"/>
</dbReference>
<dbReference type="InterPro" id="IPR053151">
    <property type="entry name" value="RNase_H-like"/>
</dbReference>
<sequence length="279" mass="32422">MDDILTRLGYTMPSRSWCCNRPTVETMQYLFLKSQCADKVWQYFSLGAGLTHGVSLQQVFQRWWKHPANVYLKPLYQALPCVVVWELWKRRKKRSWRATSPGYIIEEYVGNSLVDNGLNVTQMVHQEVIQVRVVLLWCLEMLLVIFCVLLPVQTNMYSEIMAIQLAAEICVHKGFTNVVIETDSTIARLIMIQEVSAPWAVDTIVRKIITLLRDKKMRFSHVYREGNAVADSLANYAIDEEISGTFEEFHQLPAQARKLINVDKAQIPSFRVRVHPWRF</sequence>
<keyword evidence="1" id="KW-0812">Transmembrane</keyword>
<protein>
    <recommendedName>
        <fullName evidence="2">RNase H type-1 domain-containing protein</fullName>
    </recommendedName>
</protein>
<dbReference type="GO" id="GO:0004523">
    <property type="term" value="F:RNA-DNA hybrid ribonuclease activity"/>
    <property type="evidence" value="ECO:0007669"/>
    <property type="project" value="InterPro"/>
</dbReference>
<reference evidence="3" key="2">
    <citation type="submission" date="2019-04" db="UniProtKB">
        <authorList>
            <consortium name="EnsemblPlants"/>
        </authorList>
    </citation>
    <scope>IDENTIFICATION</scope>
    <source>
        <strain evidence="3">cv. Heinz 1706</strain>
    </source>
</reference>
<evidence type="ECO:0000256" key="1">
    <source>
        <dbReference type="SAM" id="Phobius"/>
    </source>
</evidence>
<dbReference type="AlphaFoldDB" id="A0A494GA76"/>
<proteinExistence type="predicted"/>
<dbReference type="CDD" id="cd06222">
    <property type="entry name" value="RNase_H_like"/>
    <property type="match status" value="1"/>
</dbReference>
<keyword evidence="1" id="KW-0472">Membrane</keyword>
<dbReference type="Gramene" id="Solyc00g230060.2.1">
    <property type="protein sequence ID" value="Solyc00g230060.2.1"/>
    <property type="gene ID" value="Solyc00g230060.2"/>
</dbReference>
<feature type="domain" description="RNase H type-1" evidence="2">
    <location>
        <begin position="131"/>
        <end position="237"/>
    </location>
</feature>
<dbReference type="InterPro" id="IPR002156">
    <property type="entry name" value="RNaseH_domain"/>
</dbReference>
<dbReference type="OMA" id="ETTKTIW"/>
<evidence type="ECO:0000259" key="2">
    <source>
        <dbReference type="Pfam" id="PF13456"/>
    </source>
</evidence>
<name>A0A494GA76_SOLLC</name>
<dbReference type="Pfam" id="PF13456">
    <property type="entry name" value="RVT_3"/>
    <property type="match status" value="1"/>
</dbReference>
<keyword evidence="1" id="KW-1133">Transmembrane helix</keyword>
<dbReference type="EnsemblPlants" id="Solyc00g230060.2.1">
    <property type="protein sequence ID" value="Solyc00g230060.2.1"/>
    <property type="gene ID" value="Solyc00g230060.2"/>
</dbReference>
<dbReference type="PaxDb" id="4081-Solyc00g230060.1.1"/>
<dbReference type="PANTHER" id="PTHR47723:SF24">
    <property type="entry name" value="RNASE H TYPE-1 DOMAIN-CONTAINING PROTEIN"/>
    <property type="match status" value="1"/>
</dbReference>
<keyword evidence="4" id="KW-1185">Reference proteome</keyword>
<dbReference type="SUPFAM" id="SSF53098">
    <property type="entry name" value="Ribonuclease H-like"/>
    <property type="match status" value="1"/>
</dbReference>
<dbReference type="Gene3D" id="3.30.420.10">
    <property type="entry name" value="Ribonuclease H-like superfamily/Ribonuclease H"/>
    <property type="match status" value="1"/>
</dbReference>
<dbReference type="InterPro" id="IPR044730">
    <property type="entry name" value="RNase_H-like_dom_plant"/>
</dbReference>
<reference evidence="3" key="1">
    <citation type="journal article" date="2012" name="Nature">
        <title>The tomato genome sequence provides insights into fleshy fruit evolution.</title>
        <authorList>
            <consortium name="Tomato Genome Consortium"/>
        </authorList>
    </citation>
    <scope>NUCLEOTIDE SEQUENCE [LARGE SCALE GENOMIC DNA]</scope>
    <source>
        <strain evidence="3">cv. Heinz 1706</strain>
    </source>
</reference>
<dbReference type="PANTHER" id="PTHR47723">
    <property type="entry name" value="OS05G0353850 PROTEIN"/>
    <property type="match status" value="1"/>
</dbReference>
<dbReference type="Proteomes" id="UP000004994">
    <property type="component" value="Unassembled WGS sequence"/>
</dbReference>
<evidence type="ECO:0000313" key="3">
    <source>
        <dbReference type="EnsemblPlants" id="Solyc00g230060.2.1"/>
    </source>
</evidence>
<dbReference type="GO" id="GO:0003676">
    <property type="term" value="F:nucleic acid binding"/>
    <property type="evidence" value="ECO:0007669"/>
    <property type="project" value="InterPro"/>
</dbReference>
<evidence type="ECO:0000313" key="4">
    <source>
        <dbReference type="Proteomes" id="UP000004994"/>
    </source>
</evidence>